<comment type="similarity">
    <text evidence="2">Belongs to the oxygen-dependent FAD-linked oxidoreductase family.</text>
</comment>
<keyword evidence="3" id="KW-0285">Flavoprotein</keyword>
<evidence type="ECO:0000256" key="1">
    <source>
        <dbReference type="ARBA" id="ARBA00001974"/>
    </source>
</evidence>
<dbReference type="SUPFAM" id="SSF56176">
    <property type="entry name" value="FAD-binding/transporter-associated domain-like"/>
    <property type="match status" value="1"/>
</dbReference>
<evidence type="ECO:0000256" key="3">
    <source>
        <dbReference type="ARBA" id="ARBA00022630"/>
    </source>
</evidence>
<evidence type="ECO:0000259" key="6">
    <source>
        <dbReference type="Pfam" id="PF08031"/>
    </source>
</evidence>
<keyword evidence="5" id="KW-0560">Oxidoreductase</keyword>
<dbReference type="RefSeq" id="WP_188947229.1">
    <property type="nucleotide sequence ID" value="NZ_BMPH01000002.1"/>
</dbReference>
<protein>
    <submittedName>
        <fullName evidence="7">FAD/FMN-containing dehydrogenase</fullName>
    </submittedName>
</protein>
<dbReference type="Gene3D" id="3.30.465.10">
    <property type="match status" value="1"/>
</dbReference>
<reference evidence="7 8" key="1">
    <citation type="submission" date="2021-03" db="EMBL/GenBank/DDBJ databases">
        <title>Sequencing the genomes of 1000 actinobacteria strains.</title>
        <authorList>
            <person name="Klenk H.-P."/>
        </authorList>
    </citation>
    <scope>NUCLEOTIDE SEQUENCE [LARGE SCALE GENOMIC DNA]</scope>
    <source>
        <strain evidence="7 8">DSM 20168</strain>
    </source>
</reference>
<dbReference type="Proteomes" id="UP001195422">
    <property type="component" value="Unassembled WGS sequence"/>
</dbReference>
<dbReference type="EMBL" id="JAGIOJ010000001">
    <property type="protein sequence ID" value="MBP2397388.1"/>
    <property type="molecule type" value="Genomic_DNA"/>
</dbReference>
<dbReference type="InterPro" id="IPR012951">
    <property type="entry name" value="BBE"/>
</dbReference>
<dbReference type="InterPro" id="IPR050416">
    <property type="entry name" value="FAD-linked_Oxidoreductase"/>
</dbReference>
<comment type="cofactor">
    <cofactor evidence="1">
        <name>FAD</name>
        <dbReference type="ChEBI" id="CHEBI:57692"/>
    </cofactor>
</comment>
<dbReference type="PANTHER" id="PTHR42973">
    <property type="entry name" value="BINDING OXIDOREDUCTASE, PUTATIVE (AFU_ORTHOLOGUE AFUA_1G17690)-RELATED"/>
    <property type="match status" value="1"/>
</dbReference>
<keyword evidence="8" id="KW-1185">Reference proteome</keyword>
<name>A0ABS4XLM2_GLUPR</name>
<dbReference type="InterPro" id="IPR016169">
    <property type="entry name" value="FAD-bd_PCMH_sub2"/>
</dbReference>
<evidence type="ECO:0000256" key="4">
    <source>
        <dbReference type="ARBA" id="ARBA00022827"/>
    </source>
</evidence>
<dbReference type="InterPro" id="IPR036318">
    <property type="entry name" value="FAD-bd_PCMH-like_sf"/>
</dbReference>
<evidence type="ECO:0000313" key="7">
    <source>
        <dbReference type="EMBL" id="MBP2397388.1"/>
    </source>
</evidence>
<comment type="caution">
    <text evidence="7">The sequence shown here is derived from an EMBL/GenBank/DDBJ whole genome shotgun (WGS) entry which is preliminary data.</text>
</comment>
<sequence length="321" mass="35796">MVAGFGWLTRAYGLTVDNLLAAQMYTPSGEKVRADAQENPELLWGLRGGGGNFGIVTDFTFNARPLPETVLAGNLIYRAPHWPGALHALRDWAEDLPEAMTVIATVLVPPQEWELGTDTILAVGFVWADQDHQAGTACMERFTELAPPDVQDVAATPWPEWQSSLEDVFPKGVRAYWKNTGFDALNEDTISMLVRKAEELTWPGTAFDIHVMAGAMARTAQDATAFPDRSSEFWINVYGFWKDRAQDAHHVEFIRGFYRDMRTVTHGGEYLNFSSIDAPSAAGFDALAVYGPEKYARLAALKRRYDPRNELRLNHNINVSS</sequence>
<accession>A0ABS4XLM2</accession>
<evidence type="ECO:0000256" key="5">
    <source>
        <dbReference type="ARBA" id="ARBA00023002"/>
    </source>
</evidence>
<dbReference type="Pfam" id="PF08031">
    <property type="entry name" value="BBE"/>
    <property type="match status" value="1"/>
</dbReference>
<feature type="domain" description="Berberine/berberine-like" evidence="6">
    <location>
        <begin position="270"/>
        <end position="318"/>
    </location>
</feature>
<organism evidence="7 8">
    <name type="scientific">Glutamicibacter protophormiae</name>
    <name type="common">Brevibacterium protophormiae</name>
    <dbReference type="NCBI Taxonomy" id="37930"/>
    <lineage>
        <taxon>Bacteria</taxon>
        <taxon>Bacillati</taxon>
        <taxon>Actinomycetota</taxon>
        <taxon>Actinomycetes</taxon>
        <taxon>Micrococcales</taxon>
        <taxon>Micrococcaceae</taxon>
        <taxon>Glutamicibacter</taxon>
    </lineage>
</organism>
<proteinExistence type="inferred from homology"/>
<evidence type="ECO:0000256" key="2">
    <source>
        <dbReference type="ARBA" id="ARBA00005466"/>
    </source>
</evidence>
<dbReference type="PANTHER" id="PTHR42973:SF39">
    <property type="entry name" value="FAD-BINDING PCMH-TYPE DOMAIN-CONTAINING PROTEIN"/>
    <property type="match status" value="1"/>
</dbReference>
<evidence type="ECO:0000313" key="8">
    <source>
        <dbReference type="Proteomes" id="UP001195422"/>
    </source>
</evidence>
<gene>
    <name evidence="7" type="ORF">JOF39_000469</name>
</gene>
<keyword evidence="4" id="KW-0274">FAD</keyword>
<dbReference type="Gene3D" id="3.40.462.20">
    <property type="match status" value="1"/>
</dbReference>